<dbReference type="GO" id="GO:0016757">
    <property type="term" value="F:glycosyltransferase activity"/>
    <property type="evidence" value="ECO:0007669"/>
    <property type="project" value="InterPro"/>
</dbReference>
<dbReference type="Pfam" id="PF13439">
    <property type="entry name" value="Glyco_transf_4"/>
    <property type="match status" value="1"/>
</dbReference>
<evidence type="ECO:0000259" key="1">
    <source>
        <dbReference type="Pfam" id="PF00534"/>
    </source>
</evidence>
<dbReference type="Gene3D" id="3.40.50.2000">
    <property type="entry name" value="Glycogen Phosphorylase B"/>
    <property type="match status" value="2"/>
</dbReference>
<dbReference type="SUPFAM" id="SSF53756">
    <property type="entry name" value="UDP-Glycosyltransferase/glycogen phosphorylase"/>
    <property type="match status" value="1"/>
</dbReference>
<protein>
    <submittedName>
        <fullName evidence="3">Glycosyltransferase</fullName>
    </submittedName>
</protein>
<organism evidence="3 4">
    <name type="scientific">candidate division WS5 bacterium</name>
    <dbReference type="NCBI Taxonomy" id="2093353"/>
    <lineage>
        <taxon>Bacteria</taxon>
        <taxon>candidate division WS5</taxon>
    </lineage>
</organism>
<dbReference type="EMBL" id="QZJW01000025">
    <property type="protein sequence ID" value="RJO61243.1"/>
    <property type="molecule type" value="Genomic_DNA"/>
</dbReference>
<dbReference type="AlphaFoldDB" id="A0A419DDP2"/>
<proteinExistence type="predicted"/>
<feature type="domain" description="Glycosyl transferase family 1" evidence="1">
    <location>
        <begin position="236"/>
        <end position="352"/>
    </location>
</feature>
<reference evidence="3 4" key="1">
    <citation type="journal article" date="2017" name="ISME J.">
        <title>Energy and carbon metabolisms in a deep terrestrial subsurface fluid microbial community.</title>
        <authorList>
            <person name="Momper L."/>
            <person name="Jungbluth S.P."/>
            <person name="Lee M.D."/>
            <person name="Amend J.P."/>
        </authorList>
    </citation>
    <scope>NUCLEOTIDE SEQUENCE [LARGE SCALE GENOMIC DNA]</scope>
    <source>
        <strain evidence="3">SURF_29</strain>
    </source>
</reference>
<dbReference type="InterPro" id="IPR028098">
    <property type="entry name" value="Glyco_trans_4-like_N"/>
</dbReference>
<dbReference type="Proteomes" id="UP000285655">
    <property type="component" value="Unassembled WGS sequence"/>
</dbReference>
<evidence type="ECO:0000259" key="2">
    <source>
        <dbReference type="Pfam" id="PF13439"/>
    </source>
</evidence>
<comment type="caution">
    <text evidence="3">The sequence shown here is derived from an EMBL/GenBank/DDBJ whole genome shotgun (WGS) entry which is preliminary data.</text>
</comment>
<evidence type="ECO:0000313" key="3">
    <source>
        <dbReference type="EMBL" id="RJO61243.1"/>
    </source>
</evidence>
<name>A0A419DDP2_9BACT</name>
<gene>
    <name evidence="3" type="ORF">C4544_03400</name>
</gene>
<dbReference type="Pfam" id="PF00534">
    <property type="entry name" value="Glycos_transf_1"/>
    <property type="match status" value="1"/>
</dbReference>
<accession>A0A419DDP2</accession>
<dbReference type="InterPro" id="IPR001296">
    <property type="entry name" value="Glyco_trans_1"/>
</dbReference>
<dbReference type="InterPro" id="IPR050194">
    <property type="entry name" value="Glycosyltransferase_grp1"/>
</dbReference>
<keyword evidence="3" id="KW-0808">Transferase</keyword>
<sequence length="412" mass="46701">MKILLVSELIPFDLIGGLARHCITLGNQLLKMGHEVHMMGNADFRYDGNVDFKGRFITGFSLNWNLTQKIEKYTGAFPYPLYIHFSKQIADAIKEIATHYDVIHYHGHYPMVANFIPDSINFIQTRHDYGTVCPNKHFFRFSDKAVCTAFTPQDCAVCFKSRMGTWGRELNRKWISKWRKDIVNSISRRKTIFVSEKAKDISLKVLGISKASTVSVVHNFTDTKAIMSKLQKQAASKKNRSDRNNKVMIASTLAPPKGVYSFFRSYKNKGYNFPVTVAGRGSELPLIRSEFKDYPVTCIGWLSHEDTLNLMLLHQVFTATSLLEEPCPTTILEAMFLKKSIFALQRGGIPELKVYSLYESQVNLYDSMEELVDGIANHLANPPTTGNIDFTDTDFGACVSKKALEIISVYNL</sequence>
<feature type="domain" description="Glycosyltransferase subfamily 4-like N-terminal" evidence="2">
    <location>
        <begin position="15"/>
        <end position="224"/>
    </location>
</feature>
<dbReference type="PANTHER" id="PTHR45947">
    <property type="entry name" value="SULFOQUINOVOSYL TRANSFERASE SQD2"/>
    <property type="match status" value="1"/>
</dbReference>
<dbReference type="PANTHER" id="PTHR45947:SF3">
    <property type="entry name" value="SULFOQUINOVOSYL TRANSFERASE SQD2"/>
    <property type="match status" value="1"/>
</dbReference>
<evidence type="ECO:0000313" key="4">
    <source>
        <dbReference type="Proteomes" id="UP000285655"/>
    </source>
</evidence>
<dbReference type="CDD" id="cd03801">
    <property type="entry name" value="GT4_PimA-like"/>
    <property type="match status" value="1"/>
</dbReference>